<dbReference type="OrthoDB" id="5835829at2759"/>
<evidence type="ECO:0000313" key="15">
    <source>
        <dbReference type="RefSeq" id="XP_016496219.1"/>
    </source>
</evidence>
<dbReference type="InterPro" id="IPR002213">
    <property type="entry name" value="UDP_glucos_trans"/>
</dbReference>
<evidence type="ECO:0000259" key="13">
    <source>
        <dbReference type="Pfam" id="PF06722"/>
    </source>
</evidence>
<dbReference type="Gene3D" id="3.40.50.2000">
    <property type="entry name" value="Glycogen Phosphorylase B"/>
    <property type="match status" value="2"/>
</dbReference>
<feature type="domain" description="Glycosyltransferase family 28 N-terminal" evidence="12">
    <location>
        <begin position="215"/>
        <end position="358"/>
    </location>
</feature>
<proteinExistence type="inferred from homology"/>
<dbReference type="RefSeq" id="XP_016496226.1">
    <property type="nucleotide sequence ID" value="XM_016640740.1"/>
</dbReference>
<dbReference type="SMR" id="A0A1S4C4X5"/>
<dbReference type="PANTHER" id="PTHR48050:SF16">
    <property type="entry name" value="STEROL 3-BETA-GLUCOSYLTRANSFERASE UGT80B1"/>
    <property type="match status" value="1"/>
</dbReference>
<dbReference type="Pfam" id="PF03033">
    <property type="entry name" value="Glyco_transf_28"/>
    <property type="match status" value="1"/>
</dbReference>
<sequence length="667" mass="73832">MDSNGNGSTKTYKNLEDGVESTGQSLDWTSDVGSLDKKSLDKQLSISSLEVPSNADERSDAVFSDELDGRRTSTSPLVGIRSSDEHSDECLTPEVKYQRTHPLQPSSAPPRLRGGLEYCITAPVTTRRNLFLEGQDMAFSRSMTERRLDRLSEREKQKLIVELVRIQRDGTVEVDLTKSTPVASELLELQSFEGIIPTVDRIITDFNKSVPKLKIAVLVVGTRGDVQPFLAMAKRLQAFGHRVRLATHSNFRDFVKSAGVEFYPLGGDPRILAGYMARNKGLIPSAPGEISVQRKQIKAIIESLLPACTEPDTETGEPFRAQAIIANPPAYGHAHVAEALGVPLHIFFTMPWTPTYEFPHPLARVPQAAGYWLSYIVVDLLIWWGIRSYINEFRKKKLNLPPIAYFSTYHGSISHFPTGYIWSPHVVPKPKDWGPLVDVVGYCFLNLGSNYQPPEEFIKWIQNGSKPVYIGFGSMPLEDSPKTTDIILEALKNTRQRGIIDRGWGDLGTFQAIPENVFLLAECPHDWLFSQCSAVVHHGGAGTTATGLRAGCPTTIVPFFGDQFFWGERIYQKGLGPAPIPISQLSVEGLSDAITFMLQPDVKSRAMELAVLLENEDGVAGAVDAFHRHLPPEMPLPTPPSEQSDGPNPLQWLFTRIGRICCLPCGS</sequence>
<dbReference type="FunFam" id="3.40.50.2000:FF:000030">
    <property type="entry name" value="Sterol 3-beta-glucosyltransferase UGT80A2"/>
    <property type="match status" value="1"/>
</dbReference>
<evidence type="ECO:0000256" key="11">
    <source>
        <dbReference type="SAM" id="MobiDB-lite"/>
    </source>
</evidence>
<dbReference type="GO" id="GO:0010154">
    <property type="term" value="P:fruit development"/>
    <property type="evidence" value="ECO:0007669"/>
    <property type="project" value="UniProtKB-ARBA"/>
</dbReference>
<evidence type="ECO:0000256" key="10">
    <source>
        <dbReference type="ARBA" id="ARBA00023221"/>
    </source>
</evidence>
<dbReference type="PANTHER" id="PTHR48050">
    <property type="entry name" value="STEROL 3-BETA-GLUCOSYLTRANSFERASE"/>
    <property type="match status" value="1"/>
</dbReference>
<dbReference type="InterPro" id="IPR004276">
    <property type="entry name" value="GlycoTrans_28_N"/>
</dbReference>
<keyword evidence="8" id="KW-0443">Lipid metabolism</keyword>
<evidence type="ECO:0000313" key="16">
    <source>
        <dbReference type="RefSeq" id="XP_016496226.1"/>
    </source>
</evidence>
<evidence type="ECO:0000256" key="4">
    <source>
        <dbReference type="ARBA" id="ARBA00022676"/>
    </source>
</evidence>
<dbReference type="Pfam" id="PF06722">
    <property type="entry name" value="EryCIII-like_C"/>
    <property type="match status" value="1"/>
</dbReference>
<gene>
    <name evidence="15 16 17" type="primary">LOC107815204</name>
</gene>
<feature type="compositionally biased region" description="Polar residues" evidence="11">
    <location>
        <begin position="1"/>
        <end position="12"/>
    </location>
</feature>
<evidence type="ECO:0000256" key="1">
    <source>
        <dbReference type="ARBA" id="ARBA00006962"/>
    </source>
</evidence>
<keyword evidence="6" id="KW-0752">Steroid biosynthesis</keyword>
<keyword evidence="4" id="KW-0328">Glycosyltransferase</keyword>
<keyword evidence="3" id="KW-0444">Lipid biosynthesis</keyword>
<reference key="1">
    <citation type="journal article" date="2014" name="Nat. Commun.">
        <title>The tobacco genome sequence and its comparison with those of tomato and potato.</title>
        <authorList>
            <person name="Sierro N."/>
            <person name="Battey J.N."/>
            <person name="Ouadi S."/>
            <person name="Bakaher N."/>
            <person name="Bovet L."/>
            <person name="Willig A."/>
            <person name="Goepfert S."/>
            <person name="Peitsch M.C."/>
            <person name="Ivanov N.V."/>
        </authorList>
    </citation>
    <scope>NUCLEOTIDE SEQUENCE [LARGE SCALE GENOMIC DNA]</scope>
    <source>
        <strain>cv. TN90</strain>
    </source>
</reference>
<feature type="compositionally biased region" description="Polar residues" evidence="11">
    <location>
        <begin position="21"/>
        <end position="32"/>
    </location>
</feature>
<evidence type="ECO:0000313" key="14">
    <source>
        <dbReference type="Proteomes" id="UP000790787"/>
    </source>
</evidence>
<dbReference type="AlphaFoldDB" id="A0A1S4C4X5"/>
<organism evidence="16">
    <name type="scientific">Nicotiana tabacum</name>
    <name type="common">Common tobacco</name>
    <dbReference type="NCBI Taxonomy" id="4097"/>
    <lineage>
        <taxon>Eukaryota</taxon>
        <taxon>Viridiplantae</taxon>
        <taxon>Streptophyta</taxon>
        <taxon>Embryophyta</taxon>
        <taxon>Tracheophyta</taxon>
        <taxon>Spermatophyta</taxon>
        <taxon>Magnoliopsida</taxon>
        <taxon>eudicotyledons</taxon>
        <taxon>Gunneridae</taxon>
        <taxon>Pentapetalae</taxon>
        <taxon>asterids</taxon>
        <taxon>lamiids</taxon>
        <taxon>Solanales</taxon>
        <taxon>Solanaceae</taxon>
        <taxon>Nicotianoideae</taxon>
        <taxon>Nicotianeae</taxon>
        <taxon>Nicotiana</taxon>
    </lineage>
</organism>
<dbReference type="KEGG" id="nta:107815204"/>
<evidence type="ECO:0000256" key="7">
    <source>
        <dbReference type="ARBA" id="ARBA00023011"/>
    </source>
</evidence>
<comment type="similarity">
    <text evidence="1">Belongs to the glycosyltransferase 28 family.</text>
</comment>
<evidence type="ECO:0000256" key="9">
    <source>
        <dbReference type="ARBA" id="ARBA00023166"/>
    </source>
</evidence>
<keyword evidence="9" id="KW-1207">Sterol metabolism</keyword>
<dbReference type="STRING" id="4097.A0A1S4C4X5"/>
<evidence type="ECO:0000259" key="12">
    <source>
        <dbReference type="Pfam" id="PF03033"/>
    </source>
</evidence>
<evidence type="ECO:0000313" key="17">
    <source>
        <dbReference type="RefSeq" id="XP_016496233.1"/>
    </source>
</evidence>
<evidence type="ECO:0000256" key="6">
    <source>
        <dbReference type="ARBA" id="ARBA00022955"/>
    </source>
</evidence>
<protein>
    <recommendedName>
        <fullName evidence="2">sterol 3beta-glucosyltransferase</fullName>
        <ecNumber evidence="2">2.4.1.173</ecNumber>
    </recommendedName>
</protein>
<accession>A0A1S4C4X5</accession>
<dbReference type="GO" id="GO:0005975">
    <property type="term" value="P:carbohydrate metabolic process"/>
    <property type="evidence" value="ECO:0007669"/>
    <property type="project" value="InterPro"/>
</dbReference>
<dbReference type="RefSeq" id="XP_016496219.1">
    <property type="nucleotide sequence ID" value="XM_016640733.1"/>
</dbReference>
<evidence type="ECO:0000256" key="8">
    <source>
        <dbReference type="ARBA" id="ARBA00023098"/>
    </source>
</evidence>
<reference evidence="15 16" key="2">
    <citation type="submission" date="2025-04" db="UniProtKB">
        <authorList>
            <consortium name="RefSeq"/>
        </authorList>
    </citation>
    <scope>IDENTIFICATION</scope>
</reference>
<feature type="compositionally biased region" description="Polar residues" evidence="11">
    <location>
        <begin position="42"/>
        <end position="51"/>
    </location>
</feature>
<dbReference type="SUPFAM" id="SSF53756">
    <property type="entry name" value="UDP-Glycosyltransferase/glycogen phosphorylase"/>
    <property type="match status" value="1"/>
</dbReference>
<dbReference type="OMA" id="LHHFPMR"/>
<dbReference type="RefSeq" id="XP_016496233.1">
    <property type="nucleotide sequence ID" value="XM_016640747.1"/>
</dbReference>
<dbReference type="PaxDb" id="4097-A0A1S4C4X5"/>
<feature type="region of interest" description="Disordered" evidence="11">
    <location>
        <begin position="1"/>
        <end position="89"/>
    </location>
</feature>
<dbReference type="Proteomes" id="UP000790787">
    <property type="component" value="Chromosome 16"/>
</dbReference>
<keyword evidence="7" id="KW-0756">Sterol biosynthesis</keyword>
<keyword evidence="5" id="KW-0808">Transferase</keyword>
<evidence type="ECO:0000256" key="3">
    <source>
        <dbReference type="ARBA" id="ARBA00022516"/>
    </source>
</evidence>
<dbReference type="EC" id="2.4.1.173" evidence="2"/>
<feature type="domain" description="Erythromycin biosynthesis protein CIII-like C-terminal" evidence="13">
    <location>
        <begin position="510"/>
        <end position="599"/>
    </location>
</feature>
<dbReference type="InterPro" id="IPR050426">
    <property type="entry name" value="Glycosyltransferase_28"/>
</dbReference>
<keyword evidence="14" id="KW-1185">Reference proteome</keyword>
<dbReference type="CDD" id="cd03784">
    <property type="entry name" value="GT1_Gtf-like"/>
    <property type="match status" value="1"/>
</dbReference>
<dbReference type="GO" id="GO:0009791">
    <property type="term" value="P:post-embryonic development"/>
    <property type="evidence" value="ECO:0007669"/>
    <property type="project" value="UniProtKB-ARBA"/>
</dbReference>
<evidence type="ECO:0000256" key="2">
    <source>
        <dbReference type="ARBA" id="ARBA00012650"/>
    </source>
</evidence>
<keyword evidence="10" id="KW-0753">Steroid metabolism</keyword>
<dbReference type="InterPro" id="IPR010610">
    <property type="entry name" value="EryCIII-like_C"/>
</dbReference>
<dbReference type="GO" id="GO:0016126">
    <property type="term" value="P:sterol biosynthetic process"/>
    <property type="evidence" value="ECO:0007669"/>
    <property type="project" value="UniProtKB-KW"/>
</dbReference>
<dbReference type="FunFam" id="3.40.50.2000:FF:000009">
    <property type="entry name" value="Sterol 3-beta-glucosyltransferase UGT80A2"/>
    <property type="match status" value="1"/>
</dbReference>
<dbReference type="GO" id="GO:0016906">
    <property type="term" value="F:sterol 3-beta-glucosyltransferase activity"/>
    <property type="evidence" value="ECO:0007669"/>
    <property type="project" value="UniProtKB-EC"/>
</dbReference>
<dbReference type="GeneID" id="107815204"/>
<name>A0A1S4C4X5_TOBAC</name>
<evidence type="ECO:0000256" key="5">
    <source>
        <dbReference type="ARBA" id="ARBA00022679"/>
    </source>
</evidence>